<evidence type="ECO:0000313" key="2">
    <source>
        <dbReference type="Proteomes" id="UP000789860"/>
    </source>
</evidence>
<protein>
    <submittedName>
        <fullName evidence="1">8401_t:CDS:1</fullName>
    </submittedName>
</protein>
<sequence length="306" mass="35829">MTENYKQIYETKGDYDVIIYAGEEPNTEETHAHSFVLRNKSAYFRGAFTSGWAVKDQNCGCFTFKKPNISSSIFEIILKYLYCGDVEIKNLRGEMILELLVASDELGLTTLIDHVQQYFVENQKNFLQKDPVGMLHIATLHEAFNKIEEFSLEFICENPEILFDSNKYLSLEENILIMILKNDGLGMDEIEIWERVVKWGIFQTKGLKDDVTKFNQYDFELLEKTLQRCIQYIRFHDISMVDFHQKVLPYMPILPKNLYDDILRCYMIPDAVPLYNVFPSSHPNILGYGVNQIKIEDYEVFQVIKK</sequence>
<dbReference type="Proteomes" id="UP000789860">
    <property type="component" value="Unassembled WGS sequence"/>
</dbReference>
<evidence type="ECO:0000313" key="1">
    <source>
        <dbReference type="EMBL" id="CAG8465522.1"/>
    </source>
</evidence>
<accession>A0ACA9KE21</accession>
<keyword evidence="2" id="KW-1185">Reference proteome</keyword>
<proteinExistence type="predicted"/>
<dbReference type="EMBL" id="CAJVPM010001361">
    <property type="protein sequence ID" value="CAG8465522.1"/>
    <property type="molecule type" value="Genomic_DNA"/>
</dbReference>
<gene>
    <name evidence="1" type="ORF">SCALOS_LOCUS1802</name>
</gene>
<organism evidence="1 2">
    <name type="scientific">Scutellospora calospora</name>
    <dbReference type="NCBI Taxonomy" id="85575"/>
    <lineage>
        <taxon>Eukaryota</taxon>
        <taxon>Fungi</taxon>
        <taxon>Fungi incertae sedis</taxon>
        <taxon>Mucoromycota</taxon>
        <taxon>Glomeromycotina</taxon>
        <taxon>Glomeromycetes</taxon>
        <taxon>Diversisporales</taxon>
        <taxon>Gigasporaceae</taxon>
        <taxon>Scutellospora</taxon>
    </lineage>
</organism>
<comment type="caution">
    <text evidence="1">The sequence shown here is derived from an EMBL/GenBank/DDBJ whole genome shotgun (WGS) entry which is preliminary data.</text>
</comment>
<reference evidence="1" key="1">
    <citation type="submission" date="2021-06" db="EMBL/GenBank/DDBJ databases">
        <authorList>
            <person name="Kallberg Y."/>
            <person name="Tangrot J."/>
            <person name="Rosling A."/>
        </authorList>
    </citation>
    <scope>NUCLEOTIDE SEQUENCE</scope>
    <source>
        <strain evidence="1">AU212A</strain>
    </source>
</reference>
<name>A0ACA9KE21_9GLOM</name>